<keyword evidence="7" id="KW-1185">Reference proteome</keyword>
<keyword evidence="2" id="KW-0804">Transcription</keyword>
<evidence type="ECO:0000256" key="2">
    <source>
        <dbReference type="ARBA" id="ARBA00023163"/>
    </source>
</evidence>
<evidence type="ECO:0000313" key="7">
    <source>
        <dbReference type="Proteomes" id="UP000501726"/>
    </source>
</evidence>
<protein>
    <submittedName>
        <fullName evidence="6">Transcriptional regulator</fullName>
    </submittedName>
</protein>
<feature type="domain" description="HTH deoR-type" evidence="3">
    <location>
        <begin position="6"/>
        <end position="46"/>
    </location>
</feature>
<reference evidence="7" key="1">
    <citation type="submission" date="2019-11" db="EMBL/GenBank/DDBJ databases">
        <title>Isolation and characterization of two novel species in the genus Thiomicrorhabdus.</title>
        <authorList>
            <person name="Mochizuki J."/>
            <person name="Kojima H."/>
            <person name="Fukui M."/>
        </authorList>
    </citation>
    <scope>NUCLEOTIDE SEQUENCE [LARGE SCALE GENOMIC DNA]</scope>
    <source>
        <strain evidence="7">aks77</strain>
    </source>
</reference>
<dbReference type="InterPro" id="IPR036388">
    <property type="entry name" value="WH-like_DNA-bd_sf"/>
</dbReference>
<dbReference type="InterPro" id="IPR057727">
    <property type="entry name" value="WCX_dom"/>
</dbReference>
<dbReference type="InterPro" id="IPR051534">
    <property type="entry name" value="CBASS_pafABC_assoc_protein"/>
</dbReference>
<dbReference type="AlphaFoldDB" id="A0A6F8PWC6"/>
<dbReference type="PANTHER" id="PTHR34580">
    <property type="match status" value="1"/>
</dbReference>
<evidence type="ECO:0000259" key="5">
    <source>
        <dbReference type="Pfam" id="PF25583"/>
    </source>
</evidence>
<dbReference type="InterPro" id="IPR001034">
    <property type="entry name" value="DeoR_HTH"/>
</dbReference>
<name>A0A6F8PWC6_9GAMM</name>
<dbReference type="EMBL" id="AP021889">
    <property type="protein sequence ID" value="BBP46419.1"/>
    <property type="molecule type" value="Genomic_DNA"/>
</dbReference>
<dbReference type="Pfam" id="PF25583">
    <property type="entry name" value="WCX"/>
    <property type="match status" value="1"/>
</dbReference>
<evidence type="ECO:0000259" key="4">
    <source>
        <dbReference type="Pfam" id="PF13280"/>
    </source>
</evidence>
<dbReference type="PIRSF" id="PIRSF016838">
    <property type="entry name" value="PafC"/>
    <property type="match status" value="1"/>
</dbReference>
<dbReference type="PROSITE" id="PS52050">
    <property type="entry name" value="WYL"/>
    <property type="match status" value="1"/>
</dbReference>
<dbReference type="Pfam" id="PF13280">
    <property type="entry name" value="WYL"/>
    <property type="match status" value="1"/>
</dbReference>
<organism evidence="6 7">
    <name type="scientific">Thiosulfatimonas sediminis</name>
    <dbReference type="NCBI Taxonomy" id="2675054"/>
    <lineage>
        <taxon>Bacteria</taxon>
        <taxon>Pseudomonadati</taxon>
        <taxon>Pseudomonadota</taxon>
        <taxon>Gammaproteobacteria</taxon>
        <taxon>Thiotrichales</taxon>
        <taxon>Piscirickettsiaceae</taxon>
        <taxon>Thiosulfatimonas</taxon>
    </lineage>
</organism>
<accession>A0A6F8PWC6</accession>
<dbReference type="InterPro" id="IPR026881">
    <property type="entry name" value="WYL_dom"/>
</dbReference>
<dbReference type="PANTHER" id="PTHR34580:SF3">
    <property type="entry name" value="PROTEIN PAFB"/>
    <property type="match status" value="1"/>
</dbReference>
<sequence>MKKSLRQEKLYNYLLSLNQAVAVAVLAEHFACSLKTIRRDIEELAECKKSPWYIFENKVYIDQEQKKRFQIEDNWLSSEELNGLIALYHSVDNLSNGALQGLLNPVKERIIGAISQQQSANKLPKSPIKIIEIANRQLDPQLFQQLHRCIAQRTVITVLYWKRSDDQQQIRTLSPQQLVRYKDNWYVDAYCHQVNDLRSFALDAIIKVTESLPSQYRQIEPREIDRHFQQSYGIFSGQATQTASLHFDEYITRWVEHEIWHPQQISEKQPDGSLIMHLPYHHDIELIQDILKHGSNVKVLAPQDLKDKVKQRLAQAWEAYQSE</sequence>
<evidence type="ECO:0000259" key="3">
    <source>
        <dbReference type="Pfam" id="PF08220"/>
    </source>
</evidence>
<feature type="domain" description="WYL" evidence="4">
    <location>
        <begin position="142"/>
        <end position="209"/>
    </location>
</feature>
<dbReference type="GO" id="GO:0003700">
    <property type="term" value="F:DNA-binding transcription factor activity"/>
    <property type="evidence" value="ECO:0007669"/>
    <property type="project" value="InterPro"/>
</dbReference>
<evidence type="ECO:0000256" key="1">
    <source>
        <dbReference type="ARBA" id="ARBA00023015"/>
    </source>
</evidence>
<feature type="domain" description="WCX" evidence="5">
    <location>
        <begin position="241"/>
        <end position="316"/>
    </location>
</feature>
<dbReference type="Proteomes" id="UP000501726">
    <property type="component" value="Chromosome"/>
</dbReference>
<proteinExistence type="predicted"/>
<dbReference type="KEGG" id="tse:THMIRHAS_17920"/>
<dbReference type="Pfam" id="PF08220">
    <property type="entry name" value="HTH_DeoR"/>
    <property type="match status" value="1"/>
</dbReference>
<gene>
    <name evidence="6" type="ORF">THMIRHAS_17920</name>
</gene>
<dbReference type="InterPro" id="IPR028349">
    <property type="entry name" value="PafC-like"/>
</dbReference>
<evidence type="ECO:0000313" key="6">
    <source>
        <dbReference type="EMBL" id="BBP46419.1"/>
    </source>
</evidence>
<dbReference type="Gene3D" id="1.10.10.10">
    <property type="entry name" value="Winged helix-like DNA-binding domain superfamily/Winged helix DNA-binding domain"/>
    <property type="match status" value="1"/>
</dbReference>
<dbReference type="RefSeq" id="WP_173273003.1">
    <property type="nucleotide sequence ID" value="NZ_AP021889.1"/>
</dbReference>
<keyword evidence="1" id="KW-0805">Transcription regulation</keyword>